<reference evidence="1 2" key="1">
    <citation type="submission" date="2018-11" db="EMBL/GenBank/DDBJ databases">
        <title>Genome sequencing of Paenibacillus sp. KCOM 3021 (= ChDC PVNT-B20).</title>
        <authorList>
            <person name="Kook J.-K."/>
            <person name="Park S.-N."/>
            <person name="Lim Y.K."/>
        </authorList>
    </citation>
    <scope>NUCLEOTIDE SEQUENCE [LARGE SCALE GENOMIC DNA]</scope>
    <source>
        <strain evidence="1 2">KCOM 3021</strain>
    </source>
</reference>
<gene>
    <name evidence="1" type="ORF">EHV15_35800</name>
</gene>
<keyword evidence="2" id="KW-1185">Reference proteome</keyword>
<proteinExistence type="predicted"/>
<dbReference type="RefSeq" id="WP_128636030.1">
    <property type="nucleotide sequence ID" value="NZ_RRCN01000002.1"/>
</dbReference>
<sequence>MREQMPWILRGHVTAVRNSLLKRYSFEQLKDEDTWYLEVIEAPEIHFKGIHESDIVQMYEYFSPSASELSDIEEKYGNQDVFTVVIAKLIDLYEEAFQAAVKKLQIV</sequence>
<dbReference type="OrthoDB" id="9845548at2"/>
<dbReference type="Proteomes" id="UP000267017">
    <property type="component" value="Unassembled WGS sequence"/>
</dbReference>
<dbReference type="AlphaFoldDB" id="A0A3P3TAA0"/>
<protein>
    <submittedName>
        <fullName evidence="1">Uncharacterized protein</fullName>
    </submittedName>
</protein>
<comment type="caution">
    <text evidence="1">The sequence shown here is derived from an EMBL/GenBank/DDBJ whole genome shotgun (WGS) entry which is preliminary data.</text>
</comment>
<organism evidence="1 2">
    <name type="scientific">Paenibacillus oralis</name>
    <dbReference type="NCBI Taxonomy" id="2490856"/>
    <lineage>
        <taxon>Bacteria</taxon>
        <taxon>Bacillati</taxon>
        <taxon>Bacillota</taxon>
        <taxon>Bacilli</taxon>
        <taxon>Bacillales</taxon>
        <taxon>Paenibacillaceae</taxon>
        <taxon>Paenibacillus</taxon>
    </lineage>
</organism>
<dbReference type="EMBL" id="RRCN01000002">
    <property type="protein sequence ID" value="RRJ54937.1"/>
    <property type="molecule type" value="Genomic_DNA"/>
</dbReference>
<evidence type="ECO:0000313" key="1">
    <source>
        <dbReference type="EMBL" id="RRJ54937.1"/>
    </source>
</evidence>
<accession>A0A3P3TAA0</accession>
<evidence type="ECO:0000313" key="2">
    <source>
        <dbReference type="Proteomes" id="UP000267017"/>
    </source>
</evidence>
<name>A0A3P3TAA0_9BACL</name>